<dbReference type="InterPro" id="IPR011110">
    <property type="entry name" value="Reg_prop"/>
</dbReference>
<dbReference type="STRING" id="641691.SAMN05421636_106179"/>
<keyword evidence="5" id="KW-0732">Signal</keyword>
<dbReference type="InterPro" id="IPR003661">
    <property type="entry name" value="HisK_dim/P_dom"/>
</dbReference>
<sequence>MILPQLSTILTSALICCSAANLQAQLQEPYTFHHIENGMSLSSATVLLEDSYGFIWVGTRNGLNKYDGTDFQIFEKSVDGVTGLTDEYIGALYEDGRDIYIGTDQGLSIYDRTLKRVTPYHFKKSAKEIESKNIISIAKTANTLWLGTSSDGLYTYQTKTGEVRHFLANEKLEIRKYSNNHILKVTSLGAEHLLVVSSYNIFVIDTDLNIVNQLPVQENITSVVQFDEMNFVIGTSEGSIIEFNVSPTWETSIKKTSISPGFVILSLAKYKNDALWIGTENNGLFIYSKVTGDVAHLKYSSARPNSISNNSIWSLLSARNGVMWIACFKSGLSFYDSEYHKFKHINIDPFNSTSLNNKLVNSFNEDIAGNIWIGTDGGGLNYWNRATDTFDHYSLNDKNFATNVVLSILQTKDDELWVGSWGNGIIVFNTVSKEFYQWNTENSFLKSNHISDLMRDKKGRIWIINYNGGVQVYNPDTDSHTDVILKSAHDGSEITSAYTILEDNNGQVWIGTLNAGLFRLTAKKDSWKIDHFHNIGRKGTLSNNYVNTIVQDKSSTIWVGTQGGLNQYHPKSNSFRAITKANGLKNDAIRSVLIDGTRHLWLGTEWGMAKYDTATKTVLDYDMKDGLQSNEFNAKSALKTASGEFLFGGSNGFNIFKSEDVVKRDDEPKLFISGLKIFNKPVMPNDGSDILKRDISQIDSISLDYNQSVINFNFRTLTFRHPEKVNYAYFLEGFETDWNYVGNNPTATYTNLNPGEYTLRIKSTNSDGVWVTNDISLALTINPPFWKTWWFRTLLSIVFLGIIYLLYFFKVRNIKRHQIKLEQQIADRTQELQLQKKKLADVAEELSIKNDEIQRFTYSVSHDLKSPLNSIQVMADLISLDFEEGKITDAKECLGYIIQSCTIMNSLIADITEIAKLGKIENKMEILDSKEIIGVASNMAIGRLRERKAQVIIEDALPNIYGDRNRFVQVFENLIDNAIKYMGNQEKPVVAIKTKVGPDFQQFFISDNGSGMDTKSLDKLFTPFKRFHAKTKGTGLGLYMVRKIIASHGGTITAESEGKGKGTTFILTLPKADNPVQKAVGSVEYTVV</sequence>
<dbReference type="AlphaFoldDB" id="A0A1G7EH39"/>
<feature type="transmembrane region" description="Helical" evidence="4">
    <location>
        <begin position="789"/>
        <end position="809"/>
    </location>
</feature>
<dbReference type="InterPro" id="IPR036890">
    <property type="entry name" value="HATPase_C_sf"/>
</dbReference>
<dbReference type="InterPro" id="IPR013783">
    <property type="entry name" value="Ig-like_fold"/>
</dbReference>
<dbReference type="PANTHER" id="PTHR43547:SF2">
    <property type="entry name" value="HYBRID SIGNAL TRANSDUCTION HISTIDINE KINASE C"/>
    <property type="match status" value="1"/>
</dbReference>
<dbReference type="InterPro" id="IPR003594">
    <property type="entry name" value="HATPase_dom"/>
</dbReference>
<dbReference type="SUPFAM" id="SSF50998">
    <property type="entry name" value="Quinoprotein alcohol dehydrogenase-like"/>
    <property type="match status" value="1"/>
</dbReference>
<organism evidence="7 8">
    <name type="scientific">Pricia antarctica</name>
    <dbReference type="NCBI Taxonomy" id="641691"/>
    <lineage>
        <taxon>Bacteria</taxon>
        <taxon>Pseudomonadati</taxon>
        <taxon>Bacteroidota</taxon>
        <taxon>Flavobacteriia</taxon>
        <taxon>Flavobacteriales</taxon>
        <taxon>Flavobacteriaceae</taxon>
        <taxon>Pricia</taxon>
    </lineage>
</organism>
<accession>A0A1G7EH39</accession>
<keyword evidence="8" id="KW-1185">Reference proteome</keyword>
<feature type="domain" description="Histidine kinase" evidence="6">
    <location>
        <begin position="859"/>
        <end position="1073"/>
    </location>
</feature>
<feature type="signal peptide" evidence="5">
    <location>
        <begin position="1"/>
        <end position="24"/>
    </location>
</feature>
<comment type="catalytic activity">
    <reaction evidence="1">
        <text>ATP + protein L-histidine = ADP + protein N-phospho-L-histidine.</text>
        <dbReference type="EC" id="2.7.13.3"/>
    </reaction>
</comment>
<dbReference type="SUPFAM" id="SSF63829">
    <property type="entry name" value="Calcium-dependent phosphotriesterase"/>
    <property type="match status" value="1"/>
</dbReference>
<evidence type="ECO:0000256" key="4">
    <source>
        <dbReference type="SAM" id="Phobius"/>
    </source>
</evidence>
<feature type="chain" id="PRO_5011477902" description="histidine kinase" evidence="5">
    <location>
        <begin position="25"/>
        <end position="1088"/>
    </location>
</feature>
<dbReference type="PANTHER" id="PTHR43547">
    <property type="entry name" value="TWO-COMPONENT HISTIDINE KINASE"/>
    <property type="match status" value="1"/>
</dbReference>
<dbReference type="InterPro" id="IPR004358">
    <property type="entry name" value="Sig_transdc_His_kin-like_C"/>
</dbReference>
<evidence type="ECO:0000313" key="8">
    <source>
        <dbReference type="Proteomes" id="UP000199109"/>
    </source>
</evidence>
<dbReference type="SUPFAM" id="SSF55874">
    <property type="entry name" value="ATPase domain of HSP90 chaperone/DNA topoisomerase II/histidine kinase"/>
    <property type="match status" value="1"/>
</dbReference>
<dbReference type="PRINTS" id="PR00344">
    <property type="entry name" value="BCTRLSENSOR"/>
</dbReference>
<keyword evidence="4" id="KW-1133">Transmembrane helix</keyword>
<evidence type="ECO:0000256" key="2">
    <source>
        <dbReference type="ARBA" id="ARBA00012438"/>
    </source>
</evidence>
<dbReference type="SMART" id="SM00387">
    <property type="entry name" value="HATPase_c"/>
    <property type="match status" value="1"/>
</dbReference>
<evidence type="ECO:0000256" key="1">
    <source>
        <dbReference type="ARBA" id="ARBA00000085"/>
    </source>
</evidence>
<dbReference type="InterPro" id="IPR011123">
    <property type="entry name" value="Y_Y_Y"/>
</dbReference>
<dbReference type="InterPro" id="IPR015943">
    <property type="entry name" value="WD40/YVTN_repeat-like_dom_sf"/>
</dbReference>
<dbReference type="SUPFAM" id="SSF47384">
    <property type="entry name" value="Homodimeric domain of signal transducing histidine kinase"/>
    <property type="match status" value="1"/>
</dbReference>
<dbReference type="Gene3D" id="1.10.287.130">
    <property type="match status" value="1"/>
</dbReference>
<evidence type="ECO:0000256" key="5">
    <source>
        <dbReference type="SAM" id="SignalP"/>
    </source>
</evidence>
<dbReference type="EC" id="2.7.13.3" evidence="2"/>
<dbReference type="Proteomes" id="UP000199109">
    <property type="component" value="Unassembled WGS sequence"/>
</dbReference>
<dbReference type="CDD" id="cd00082">
    <property type="entry name" value="HisKA"/>
    <property type="match status" value="1"/>
</dbReference>
<gene>
    <name evidence="7" type="ORF">SAMN05421636_106179</name>
</gene>
<name>A0A1G7EH39_9FLAO</name>
<dbReference type="RefSeq" id="WP_245726540.1">
    <property type="nucleotide sequence ID" value="NZ_FNAO01000006.1"/>
</dbReference>
<evidence type="ECO:0000259" key="6">
    <source>
        <dbReference type="PROSITE" id="PS50109"/>
    </source>
</evidence>
<dbReference type="EMBL" id="FNAO01000006">
    <property type="protein sequence ID" value="SDE62766.1"/>
    <property type="molecule type" value="Genomic_DNA"/>
</dbReference>
<dbReference type="Gene3D" id="3.30.565.10">
    <property type="entry name" value="Histidine kinase-like ATPase, C-terminal domain"/>
    <property type="match status" value="1"/>
</dbReference>
<dbReference type="GO" id="GO:0000155">
    <property type="term" value="F:phosphorelay sensor kinase activity"/>
    <property type="evidence" value="ECO:0007669"/>
    <property type="project" value="InterPro"/>
</dbReference>
<keyword evidence="4" id="KW-0812">Transmembrane</keyword>
<evidence type="ECO:0000313" key="7">
    <source>
        <dbReference type="EMBL" id="SDE62766.1"/>
    </source>
</evidence>
<dbReference type="SMART" id="SM00388">
    <property type="entry name" value="HisKA"/>
    <property type="match status" value="1"/>
</dbReference>
<dbReference type="FunFam" id="2.60.40.10:FF:000791">
    <property type="entry name" value="Two-component system sensor histidine kinase/response regulator"/>
    <property type="match status" value="1"/>
</dbReference>
<dbReference type="InterPro" id="IPR011047">
    <property type="entry name" value="Quinoprotein_ADH-like_sf"/>
</dbReference>
<dbReference type="Gene3D" id="2.60.40.10">
    <property type="entry name" value="Immunoglobulins"/>
    <property type="match status" value="1"/>
</dbReference>
<keyword evidence="3" id="KW-0597">Phosphoprotein</keyword>
<dbReference type="InterPro" id="IPR036097">
    <property type="entry name" value="HisK_dim/P_sf"/>
</dbReference>
<keyword evidence="4" id="KW-0472">Membrane</keyword>
<protein>
    <recommendedName>
        <fullName evidence="2">histidine kinase</fullName>
        <ecNumber evidence="2">2.7.13.3</ecNumber>
    </recommendedName>
</protein>
<proteinExistence type="predicted"/>
<dbReference type="InterPro" id="IPR005467">
    <property type="entry name" value="His_kinase_dom"/>
</dbReference>
<dbReference type="Pfam" id="PF07494">
    <property type="entry name" value="Reg_prop"/>
    <property type="match status" value="3"/>
</dbReference>
<dbReference type="PROSITE" id="PS50109">
    <property type="entry name" value="HIS_KIN"/>
    <property type="match status" value="1"/>
</dbReference>
<dbReference type="Pfam" id="PF02518">
    <property type="entry name" value="HATPase_c"/>
    <property type="match status" value="1"/>
</dbReference>
<evidence type="ECO:0000256" key="3">
    <source>
        <dbReference type="ARBA" id="ARBA00022553"/>
    </source>
</evidence>
<dbReference type="Gene3D" id="2.130.10.10">
    <property type="entry name" value="YVTN repeat-like/Quinoprotein amine dehydrogenase"/>
    <property type="match status" value="2"/>
</dbReference>
<dbReference type="Pfam" id="PF07495">
    <property type="entry name" value="Y_Y_Y"/>
    <property type="match status" value="1"/>
</dbReference>
<reference evidence="7 8" key="1">
    <citation type="submission" date="2016-10" db="EMBL/GenBank/DDBJ databases">
        <authorList>
            <person name="de Groot N.N."/>
        </authorList>
    </citation>
    <scope>NUCLEOTIDE SEQUENCE [LARGE SCALE GENOMIC DNA]</scope>
    <source>
        <strain evidence="7 8">DSM 23421</strain>
    </source>
</reference>
<dbReference type="Pfam" id="PF00512">
    <property type="entry name" value="HisKA"/>
    <property type="match status" value="1"/>
</dbReference>